<accession>A0A1W1D4W3</accession>
<proteinExistence type="predicted"/>
<protein>
    <submittedName>
        <fullName evidence="1">Putative periplasmic protein</fullName>
    </submittedName>
</protein>
<dbReference type="Gene3D" id="3.40.50.2300">
    <property type="match status" value="1"/>
</dbReference>
<dbReference type="EMBL" id="FPHP01000038">
    <property type="protein sequence ID" value="SFV75456.1"/>
    <property type="molecule type" value="Genomic_DNA"/>
</dbReference>
<evidence type="ECO:0000313" key="1">
    <source>
        <dbReference type="EMBL" id="SFV75456.1"/>
    </source>
</evidence>
<sequence length="425" mass="49344">MKKKILLLLSPILLYSQSFLISNIPLPRTYIQDLDPYECDTICLQRYLDHQFIFSFLAHAHTKLQDPQQEQIRRRNIALLNLDSLVTENELQIAVLLPYKKIGKYASTTMDAAFAYLITKNYPFELKSYKIENENKESINKALQQIQADGFNYVIAPLTKKGADNVNLLNPTLNIYFPTINKNDTNTTSSYLFYGGINYNTQSDLLLKEAKSPLVIFYDKSYLGRKLALYQEQKFLYQDVYYDTNSQSDDFFPYAEDGIITEPMKKNKVIKYAIARRTTNLEAYLKDNDRIKEGSFFLDTPIVKSGMIMSQLTLYDANATNILSTQINYDPLILSMTQYTDRKNMIIANSITKNNNIITETNALIGNDVVYDWINYTTTIGIDYFFHLITHEDRVYDIELQNNQMIYETQLIKPSQSRFIKINTK</sequence>
<dbReference type="SUPFAM" id="SSF53822">
    <property type="entry name" value="Periplasmic binding protein-like I"/>
    <property type="match status" value="1"/>
</dbReference>
<dbReference type="InterPro" id="IPR028082">
    <property type="entry name" value="Peripla_BP_I"/>
</dbReference>
<gene>
    <name evidence="1" type="ORF">MNB_SM-3-771</name>
</gene>
<organism evidence="1">
    <name type="scientific">hydrothermal vent metagenome</name>
    <dbReference type="NCBI Taxonomy" id="652676"/>
    <lineage>
        <taxon>unclassified sequences</taxon>
        <taxon>metagenomes</taxon>
        <taxon>ecological metagenomes</taxon>
    </lineage>
</organism>
<dbReference type="AlphaFoldDB" id="A0A1W1D4W3"/>
<reference evidence="1" key="1">
    <citation type="submission" date="2016-10" db="EMBL/GenBank/DDBJ databases">
        <authorList>
            <person name="de Groot N.N."/>
        </authorList>
    </citation>
    <scope>NUCLEOTIDE SEQUENCE</scope>
</reference>
<name>A0A1W1D4W3_9ZZZZ</name>